<evidence type="ECO:0000313" key="1">
    <source>
        <dbReference type="EMBL" id="QGZ94878.1"/>
    </source>
</evidence>
<sequence>MQVVAPNGYFHCVIEDSNGVFQSPHWVLGWAMDDDGSVTPLTIEGLQAEAVGIVRPTGEVELFGLGVFANMGEARTAWLDRSDAE</sequence>
<keyword evidence="2" id="KW-1185">Reference proteome</keyword>
<dbReference type="AlphaFoldDB" id="A0A6I6MNF4"/>
<gene>
    <name evidence="1" type="ORF">DSM104635_01711</name>
</gene>
<dbReference type="EMBL" id="CP047045">
    <property type="protein sequence ID" value="QGZ94878.1"/>
    <property type="molecule type" value="Genomic_DNA"/>
</dbReference>
<accession>A0A6I6MNF4</accession>
<protein>
    <submittedName>
        <fullName evidence="1">Uncharacterized protein</fullName>
    </submittedName>
</protein>
<dbReference type="KEGG" id="tsv:DSM104635_01711"/>
<organism evidence="1 2">
    <name type="scientific">Terricaulis silvestris</name>
    <dbReference type="NCBI Taxonomy" id="2686094"/>
    <lineage>
        <taxon>Bacteria</taxon>
        <taxon>Pseudomonadati</taxon>
        <taxon>Pseudomonadota</taxon>
        <taxon>Alphaproteobacteria</taxon>
        <taxon>Caulobacterales</taxon>
        <taxon>Caulobacteraceae</taxon>
        <taxon>Terricaulis</taxon>
    </lineage>
</organism>
<name>A0A6I6MNF4_9CAUL</name>
<proteinExistence type="predicted"/>
<dbReference type="RefSeq" id="WP_158765780.1">
    <property type="nucleotide sequence ID" value="NZ_CP047045.1"/>
</dbReference>
<evidence type="ECO:0000313" key="2">
    <source>
        <dbReference type="Proteomes" id="UP000431269"/>
    </source>
</evidence>
<reference evidence="2" key="1">
    <citation type="submission" date="2019-12" db="EMBL/GenBank/DDBJ databases">
        <title>Complete genome of Terracaulis silvestris 0127_4.</title>
        <authorList>
            <person name="Vieira S."/>
            <person name="Riedel T."/>
            <person name="Sproer C."/>
            <person name="Pascual J."/>
            <person name="Boedeker C."/>
            <person name="Overmann J."/>
        </authorList>
    </citation>
    <scope>NUCLEOTIDE SEQUENCE [LARGE SCALE GENOMIC DNA]</scope>
    <source>
        <strain evidence="2">0127_4</strain>
    </source>
</reference>
<dbReference type="Proteomes" id="UP000431269">
    <property type="component" value="Chromosome"/>
</dbReference>